<dbReference type="AlphaFoldDB" id="A0A0R3WXV7"/>
<dbReference type="GO" id="GO:0030414">
    <property type="term" value="F:peptidase inhibitor activity"/>
    <property type="evidence" value="ECO:0007669"/>
    <property type="project" value="InterPro"/>
</dbReference>
<dbReference type="Gene3D" id="4.10.75.10">
    <property type="entry name" value="Elafin-like"/>
    <property type="match status" value="1"/>
</dbReference>
<evidence type="ECO:0000259" key="1">
    <source>
        <dbReference type="PROSITE" id="PS51390"/>
    </source>
</evidence>
<dbReference type="PROSITE" id="PS51390">
    <property type="entry name" value="WAP"/>
    <property type="match status" value="1"/>
</dbReference>
<organism evidence="4">
    <name type="scientific">Hydatigena taeniaeformis</name>
    <name type="common">Feline tapeworm</name>
    <name type="synonym">Taenia taeniaeformis</name>
    <dbReference type="NCBI Taxonomy" id="6205"/>
    <lineage>
        <taxon>Eukaryota</taxon>
        <taxon>Metazoa</taxon>
        <taxon>Spiralia</taxon>
        <taxon>Lophotrochozoa</taxon>
        <taxon>Platyhelminthes</taxon>
        <taxon>Cestoda</taxon>
        <taxon>Eucestoda</taxon>
        <taxon>Cyclophyllidea</taxon>
        <taxon>Taeniidae</taxon>
        <taxon>Hydatigera</taxon>
    </lineage>
</organism>
<reference evidence="2 3" key="2">
    <citation type="submission" date="2018-11" db="EMBL/GenBank/DDBJ databases">
        <authorList>
            <consortium name="Pathogen Informatics"/>
        </authorList>
    </citation>
    <scope>NUCLEOTIDE SEQUENCE [LARGE SCALE GENOMIC DNA]</scope>
</reference>
<dbReference type="InterPro" id="IPR008197">
    <property type="entry name" value="WAP_dom"/>
</dbReference>
<dbReference type="STRING" id="6205.A0A0R3WXV7"/>
<keyword evidence="3" id="KW-1185">Reference proteome</keyword>
<evidence type="ECO:0000313" key="3">
    <source>
        <dbReference type="Proteomes" id="UP000274429"/>
    </source>
</evidence>
<reference evidence="4" key="1">
    <citation type="submission" date="2017-02" db="UniProtKB">
        <authorList>
            <consortium name="WormBaseParasite"/>
        </authorList>
    </citation>
    <scope>IDENTIFICATION</scope>
</reference>
<accession>A0A0R3WXV7</accession>
<gene>
    <name evidence="2" type="ORF">TTAC_LOCUS5578</name>
</gene>
<dbReference type="Proteomes" id="UP000274429">
    <property type="component" value="Unassembled WGS sequence"/>
</dbReference>
<dbReference type="EMBL" id="UYWX01008067">
    <property type="protein sequence ID" value="VDM27260.1"/>
    <property type="molecule type" value="Genomic_DNA"/>
</dbReference>
<dbReference type="WBParaSite" id="TTAC_0000559701-mRNA-1">
    <property type="protein sequence ID" value="TTAC_0000559701-mRNA-1"/>
    <property type="gene ID" value="TTAC_0000559701"/>
</dbReference>
<dbReference type="InterPro" id="IPR036645">
    <property type="entry name" value="Elafin-like_sf"/>
</dbReference>
<sequence>MSNIIVLKSFRLCATSFFVSQQVERADSVGCYLGCLLLSDIHINRPGECPIPSVPGIAEGTSLFRLHQIFCRKLCDNDASCPHPLQKCCTFGCIRNCTTVRVATLLEEGREGVKMRAAFFSERR</sequence>
<dbReference type="GO" id="GO:0005576">
    <property type="term" value="C:extracellular region"/>
    <property type="evidence" value="ECO:0007669"/>
    <property type="project" value="InterPro"/>
</dbReference>
<dbReference type="Pfam" id="PF00095">
    <property type="entry name" value="WAP"/>
    <property type="match status" value="1"/>
</dbReference>
<evidence type="ECO:0000313" key="4">
    <source>
        <dbReference type="WBParaSite" id="TTAC_0000559701-mRNA-1"/>
    </source>
</evidence>
<evidence type="ECO:0000313" key="2">
    <source>
        <dbReference type="EMBL" id="VDM27260.1"/>
    </source>
</evidence>
<name>A0A0R3WXV7_HYDTA</name>
<proteinExistence type="predicted"/>
<feature type="domain" description="WAP" evidence="1">
    <location>
        <begin position="42"/>
        <end position="101"/>
    </location>
</feature>
<protein>
    <submittedName>
        <fullName evidence="4">WAP domain-containing protein</fullName>
    </submittedName>
</protein>